<dbReference type="Pfam" id="PF12697">
    <property type="entry name" value="Abhydrolase_6"/>
    <property type="match status" value="1"/>
</dbReference>
<evidence type="ECO:0000313" key="2">
    <source>
        <dbReference type="EMBL" id="TFY52294.1"/>
    </source>
</evidence>
<dbReference type="SUPFAM" id="SSF53474">
    <property type="entry name" value="alpha/beta-Hydrolases"/>
    <property type="match status" value="1"/>
</dbReference>
<gene>
    <name evidence="2" type="ORF">EVG20_g10612</name>
</gene>
<protein>
    <recommendedName>
        <fullName evidence="1">AB hydrolase-1 domain-containing protein</fullName>
    </recommendedName>
</protein>
<keyword evidence="3" id="KW-1185">Reference proteome</keyword>
<feature type="domain" description="AB hydrolase-1" evidence="1">
    <location>
        <begin position="28"/>
        <end position="229"/>
    </location>
</feature>
<proteinExistence type="predicted"/>
<dbReference type="EMBL" id="SEOQ01001334">
    <property type="protein sequence ID" value="TFY52294.1"/>
    <property type="molecule type" value="Genomic_DNA"/>
</dbReference>
<dbReference type="Proteomes" id="UP000298327">
    <property type="component" value="Unassembled WGS sequence"/>
</dbReference>
<sequence length="345" mass="38874">MPLAPVDDRGTQLYYEDSGEMSGSYTTVVIVHGTAFHGAIFRRMFQHAAAHKLRLVTINRREYPGSTPLSDDDLRAVAVADVATGREIFRRQSIEIARFLAWFLETESIPPAHDKSGGGETGGIILLGWSSGWAYIAPLLGDADTVPADLVQALSPYFRGLCALDVPRLLLGLPLFEGANLYHPVYDDALTFEEYSTYFQIWVSSYYLHADVFAWRAEGLTEEILDSPPEGKRATTEEMTTEEKMSLVSVSAVERFERPLLRVPASNDIFLDTTHKIFGKNESPVWPKCKIYMMWCEHSVWETVMGAWHIQDLYKARKEKGEAGRELVTMFMPECNHFVSLDHVA</sequence>
<organism evidence="2 3">
    <name type="scientific">Dentipellis fragilis</name>
    <dbReference type="NCBI Taxonomy" id="205917"/>
    <lineage>
        <taxon>Eukaryota</taxon>
        <taxon>Fungi</taxon>
        <taxon>Dikarya</taxon>
        <taxon>Basidiomycota</taxon>
        <taxon>Agaricomycotina</taxon>
        <taxon>Agaricomycetes</taxon>
        <taxon>Russulales</taxon>
        <taxon>Hericiaceae</taxon>
        <taxon>Dentipellis</taxon>
    </lineage>
</organism>
<evidence type="ECO:0000313" key="3">
    <source>
        <dbReference type="Proteomes" id="UP000298327"/>
    </source>
</evidence>
<dbReference type="AlphaFoldDB" id="A0A4Y9XPR0"/>
<dbReference type="Gene3D" id="3.40.50.1820">
    <property type="entry name" value="alpha/beta hydrolase"/>
    <property type="match status" value="1"/>
</dbReference>
<accession>A0A4Y9XPR0</accession>
<dbReference type="OrthoDB" id="5311491at2759"/>
<comment type="caution">
    <text evidence="2">The sequence shown here is derived from an EMBL/GenBank/DDBJ whole genome shotgun (WGS) entry which is preliminary data.</text>
</comment>
<evidence type="ECO:0000259" key="1">
    <source>
        <dbReference type="Pfam" id="PF12697"/>
    </source>
</evidence>
<dbReference type="InterPro" id="IPR000073">
    <property type="entry name" value="AB_hydrolase_1"/>
</dbReference>
<dbReference type="InterPro" id="IPR029058">
    <property type="entry name" value="AB_hydrolase_fold"/>
</dbReference>
<reference evidence="2 3" key="1">
    <citation type="submission" date="2019-02" db="EMBL/GenBank/DDBJ databases">
        <title>Genome sequencing of the rare red list fungi Dentipellis fragilis.</title>
        <authorList>
            <person name="Buettner E."/>
            <person name="Kellner H."/>
        </authorList>
    </citation>
    <scope>NUCLEOTIDE SEQUENCE [LARGE SCALE GENOMIC DNA]</scope>
    <source>
        <strain evidence="2 3">DSM 105465</strain>
    </source>
</reference>
<name>A0A4Y9XPR0_9AGAM</name>